<feature type="region of interest" description="Disordered" evidence="1">
    <location>
        <begin position="61"/>
        <end position="130"/>
    </location>
</feature>
<accession>A0A9P3LA73</accession>
<keyword evidence="3" id="KW-1185">Reference proteome</keyword>
<reference evidence="2 3" key="1">
    <citation type="submission" date="2021-08" db="EMBL/GenBank/DDBJ databases">
        <title>Draft Genome Sequence of Phanerochaete sordida strain YK-624.</title>
        <authorList>
            <person name="Mori T."/>
            <person name="Dohra H."/>
            <person name="Suzuki T."/>
            <person name="Kawagishi H."/>
            <person name="Hirai H."/>
        </authorList>
    </citation>
    <scope>NUCLEOTIDE SEQUENCE [LARGE SCALE GENOMIC DNA]</scope>
    <source>
        <strain evidence="2 3">YK-624</strain>
    </source>
</reference>
<organism evidence="2 3">
    <name type="scientific">Phanerochaete sordida</name>
    <dbReference type="NCBI Taxonomy" id="48140"/>
    <lineage>
        <taxon>Eukaryota</taxon>
        <taxon>Fungi</taxon>
        <taxon>Dikarya</taxon>
        <taxon>Basidiomycota</taxon>
        <taxon>Agaricomycotina</taxon>
        <taxon>Agaricomycetes</taxon>
        <taxon>Polyporales</taxon>
        <taxon>Phanerochaetaceae</taxon>
        <taxon>Phanerochaete</taxon>
    </lineage>
</organism>
<dbReference type="Proteomes" id="UP000703269">
    <property type="component" value="Unassembled WGS sequence"/>
</dbReference>
<protein>
    <submittedName>
        <fullName evidence="2">Uncharacterized protein</fullName>
    </submittedName>
</protein>
<comment type="caution">
    <text evidence="2">The sequence shown here is derived from an EMBL/GenBank/DDBJ whole genome shotgun (WGS) entry which is preliminary data.</text>
</comment>
<gene>
    <name evidence="2" type="ORF">PsYK624_033320</name>
</gene>
<name>A0A9P3LA73_9APHY</name>
<feature type="compositionally biased region" description="Low complexity" evidence="1">
    <location>
        <begin position="61"/>
        <end position="72"/>
    </location>
</feature>
<dbReference type="AlphaFoldDB" id="A0A9P3LA73"/>
<proteinExistence type="predicted"/>
<evidence type="ECO:0000313" key="3">
    <source>
        <dbReference type="Proteomes" id="UP000703269"/>
    </source>
</evidence>
<sequence>MSTIRASASSGSLCESYTRLTTSSPRAHALLLRIRLGSAARPDIRSSLNPFLRSRARFRLLTPTPRRAPTPASSQGDPSAEMLTRTAGRTHSPAASPPRPALKCTRRPRGATAPRALCSRGRGGKECRPGAVPRVAGSWSAVAVALFLGRASLPSGTGCTCACLGWTRNQGQDARRGEG</sequence>
<dbReference type="EMBL" id="BPQB01000006">
    <property type="protein sequence ID" value="GJE87249.1"/>
    <property type="molecule type" value="Genomic_DNA"/>
</dbReference>
<evidence type="ECO:0000256" key="1">
    <source>
        <dbReference type="SAM" id="MobiDB-lite"/>
    </source>
</evidence>
<evidence type="ECO:0000313" key="2">
    <source>
        <dbReference type="EMBL" id="GJE87249.1"/>
    </source>
</evidence>